<name>A0AAU0F7H0_9FLAO</name>
<dbReference type="KEGG" id="bpor:BPO_2098"/>
<evidence type="ECO:0000313" key="1">
    <source>
        <dbReference type="EMBL" id="WOC52745.1"/>
    </source>
</evidence>
<sequence length="35" mass="3832">MVKVLWGDGYNNQRVDGACVAGKKMDLGYLLICIS</sequence>
<dbReference type="Proteomes" id="UP001432059">
    <property type="component" value="Chromosome"/>
</dbReference>
<gene>
    <name evidence="1" type="ORF">BPO_2098</name>
</gene>
<reference evidence="1" key="1">
    <citation type="submission" date="2023-10" db="EMBL/GenBank/DDBJ databases">
        <title>Characterization and whole genome sequencing of a novel strain of Bergeyella porcorum QD2021 isolated from pig.</title>
        <authorList>
            <person name="Liu G."/>
            <person name="Chen C."/>
            <person name="Han X."/>
        </authorList>
    </citation>
    <scope>NUCLEOTIDE SEQUENCE</scope>
    <source>
        <strain evidence="1">QD2021</strain>
    </source>
</reference>
<organism evidence="1 2">
    <name type="scientific">Bergeyella porcorum</name>
    <dbReference type="NCBI Taxonomy" id="1735111"/>
    <lineage>
        <taxon>Bacteria</taxon>
        <taxon>Pseudomonadati</taxon>
        <taxon>Bacteroidota</taxon>
        <taxon>Flavobacteriia</taxon>
        <taxon>Flavobacteriales</taxon>
        <taxon>Weeksellaceae</taxon>
        <taxon>Bergeyella</taxon>
    </lineage>
</organism>
<dbReference type="EMBL" id="CP136426">
    <property type="protein sequence ID" value="WOC52745.1"/>
    <property type="molecule type" value="Genomic_DNA"/>
</dbReference>
<accession>A0AAU0F7H0</accession>
<keyword evidence="2" id="KW-1185">Reference proteome</keyword>
<dbReference type="AlphaFoldDB" id="A0AAU0F7H0"/>
<evidence type="ECO:0000313" key="2">
    <source>
        <dbReference type="Proteomes" id="UP001432059"/>
    </source>
</evidence>
<protein>
    <submittedName>
        <fullName evidence="1">Uncharacterized protein</fullName>
    </submittedName>
</protein>
<proteinExistence type="predicted"/>